<dbReference type="SUPFAM" id="SSF46689">
    <property type="entry name" value="Homeodomain-like"/>
    <property type="match status" value="1"/>
</dbReference>
<dbReference type="Proteomes" id="UP000190625">
    <property type="component" value="Unassembled WGS sequence"/>
</dbReference>
<sequence length="58" mass="6545">MDYLNNTPKSRKNKHLNAYERGQIALLHSEGMSAYAIAKRLGRASNTIRNELKRGTVS</sequence>
<dbReference type="AlphaFoldDB" id="A0A1T4NYJ0"/>
<gene>
    <name evidence="2" type="ORF">SAMN02745118_01990</name>
</gene>
<evidence type="ECO:0000313" key="3">
    <source>
        <dbReference type="Proteomes" id="UP000190625"/>
    </source>
</evidence>
<dbReference type="InterPro" id="IPR025246">
    <property type="entry name" value="IS30-like_HTH"/>
</dbReference>
<proteinExistence type="predicted"/>
<feature type="domain" description="Transposase IS30-like HTH" evidence="1">
    <location>
        <begin position="12"/>
        <end position="55"/>
    </location>
</feature>
<evidence type="ECO:0000313" key="2">
    <source>
        <dbReference type="EMBL" id="SJZ84333.1"/>
    </source>
</evidence>
<protein>
    <submittedName>
        <fullName evidence="2">Helix-turn-helix domain-containing protein</fullName>
    </submittedName>
</protein>
<dbReference type="Pfam" id="PF13936">
    <property type="entry name" value="HTH_38"/>
    <property type="match status" value="1"/>
</dbReference>
<name>A0A1T4NYJ0_9FIRM</name>
<dbReference type="RefSeq" id="WP_143555695.1">
    <property type="nucleotide sequence ID" value="NZ_FUWM01000016.1"/>
</dbReference>
<dbReference type="OrthoDB" id="9776104at2"/>
<accession>A0A1T4NYJ0</accession>
<dbReference type="Gene3D" id="1.10.10.60">
    <property type="entry name" value="Homeodomain-like"/>
    <property type="match status" value="1"/>
</dbReference>
<feature type="non-terminal residue" evidence="2">
    <location>
        <position position="58"/>
    </location>
</feature>
<dbReference type="EMBL" id="FUWM01000016">
    <property type="protein sequence ID" value="SJZ84333.1"/>
    <property type="molecule type" value="Genomic_DNA"/>
</dbReference>
<reference evidence="3" key="1">
    <citation type="submission" date="2017-02" db="EMBL/GenBank/DDBJ databases">
        <authorList>
            <person name="Varghese N."/>
            <person name="Submissions S."/>
        </authorList>
    </citation>
    <scope>NUCLEOTIDE SEQUENCE [LARGE SCALE GENOMIC DNA]</scope>
    <source>
        <strain evidence="3">ATCC BAA-73</strain>
    </source>
</reference>
<evidence type="ECO:0000259" key="1">
    <source>
        <dbReference type="Pfam" id="PF13936"/>
    </source>
</evidence>
<organism evidence="2 3">
    <name type="scientific">Selenihalanaerobacter shriftii</name>
    <dbReference type="NCBI Taxonomy" id="142842"/>
    <lineage>
        <taxon>Bacteria</taxon>
        <taxon>Bacillati</taxon>
        <taxon>Bacillota</taxon>
        <taxon>Clostridia</taxon>
        <taxon>Halanaerobiales</taxon>
        <taxon>Halobacteroidaceae</taxon>
        <taxon>Selenihalanaerobacter</taxon>
    </lineage>
</organism>
<keyword evidence="3" id="KW-1185">Reference proteome</keyword>
<dbReference type="InterPro" id="IPR009057">
    <property type="entry name" value="Homeodomain-like_sf"/>
</dbReference>